<keyword evidence="10" id="KW-1185">Reference proteome</keyword>
<evidence type="ECO:0000256" key="8">
    <source>
        <dbReference type="HAMAP-Rule" id="MF_00158"/>
    </source>
</evidence>
<dbReference type="Pfam" id="PF02569">
    <property type="entry name" value="Pantoate_ligase"/>
    <property type="match status" value="1"/>
</dbReference>
<organism evidence="9 10">
    <name type="scientific">Spirochaeta africana (strain ATCC 700263 / DSM 8902 / Z-7692)</name>
    <dbReference type="NCBI Taxonomy" id="889378"/>
    <lineage>
        <taxon>Bacteria</taxon>
        <taxon>Pseudomonadati</taxon>
        <taxon>Spirochaetota</taxon>
        <taxon>Spirochaetia</taxon>
        <taxon>Spirochaetales</taxon>
        <taxon>Spirochaetaceae</taxon>
        <taxon>Spirochaeta</taxon>
    </lineage>
</organism>
<dbReference type="KEGG" id="sfc:Spiaf_2829"/>
<dbReference type="InterPro" id="IPR014729">
    <property type="entry name" value="Rossmann-like_a/b/a_fold"/>
</dbReference>
<dbReference type="STRING" id="889378.Spiaf_2829"/>
<comment type="function">
    <text evidence="8">Catalyzes the condensation of pantoate with beta-alanine in an ATP-dependent reaction via a pantoyl-adenylate intermediate.</text>
</comment>
<feature type="binding site" evidence="8">
    <location>
        <begin position="207"/>
        <end position="210"/>
    </location>
    <ligand>
        <name>ATP</name>
        <dbReference type="ChEBI" id="CHEBI:30616"/>
    </ligand>
</feature>
<comment type="similarity">
    <text evidence="2 8">Belongs to the pantothenate synthetase family.</text>
</comment>
<feature type="binding site" evidence="8">
    <location>
        <position position="199"/>
    </location>
    <ligand>
        <name>ATP</name>
        <dbReference type="ChEBI" id="CHEBI:30616"/>
    </ligand>
</feature>
<feature type="binding site" evidence="8">
    <location>
        <position position="172"/>
    </location>
    <ligand>
        <name>(R)-pantoate</name>
        <dbReference type="ChEBI" id="CHEBI:15980"/>
    </ligand>
</feature>
<evidence type="ECO:0000256" key="3">
    <source>
        <dbReference type="ARBA" id="ARBA00022598"/>
    </source>
</evidence>
<comment type="pathway">
    <text evidence="1 8">Cofactor biosynthesis; (R)-pantothenate biosynthesis; (R)-pantothenate from (R)-pantoate and beta-alanine: step 1/1.</text>
</comment>
<dbReference type="EC" id="6.3.2.1" evidence="8"/>
<comment type="subcellular location">
    <subcellularLocation>
        <location evidence="8">Cytoplasm</location>
    </subcellularLocation>
</comment>
<feature type="binding site" evidence="8">
    <location>
        <begin position="166"/>
        <end position="169"/>
    </location>
    <ligand>
        <name>ATP</name>
        <dbReference type="ChEBI" id="CHEBI:30616"/>
    </ligand>
</feature>
<evidence type="ECO:0000256" key="6">
    <source>
        <dbReference type="ARBA" id="ARBA00022840"/>
    </source>
</evidence>
<keyword evidence="4 8" id="KW-0566">Pantothenate biosynthesis</keyword>
<name>H9UMW0_SPIAZ</name>
<evidence type="ECO:0000256" key="1">
    <source>
        <dbReference type="ARBA" id="ARBA00004990"/>
    </source>
</evidence>
<dbReference type="NCBIfam" id="TIGR00018">
    <property type="entry name" value="panC"/>
    <property type="match status" value="1"/>
</dbReference>
<dbReference type="GO" id="GO:0005829">
    <property type="term" value="C:cytosol"/>
    <property type="evidence" value="ECO:0007669"/>
    <property type="project" value="TreeGrafter"/>
</dbReference>
<dbReference type="PANTHER" id="PTHR21299:SF1">
    <property type="entry name" value="PANTOATE--BETA-ALANINE LIGASE"/>
    <property type="match status" value="1"/>
</dbReference>
<dbReference type="eggNOG" id="COG0414">
    <property type="taxonomic scope" value="Bacteria"/>
</dbReference>
<dbReference type="Gene3D" id="3.40.50.620">
    <property type="entry name" value="HUPs"/>
    <property type="match status" value="1"/>
</dbReference>
<dbReference type="HOGENOM" id="CLU_047148_0_0_12"/>
<dbReference type="Proteomes" id="UP000007383">
    <property type="component" value="Chromosome"/>
</dbReference>
<dbReference type="PANTHER" id="PTHR21299">
    <property type="entry name" value="CYTIDYLATE KINASE/PANTOATE-BETA-ALANINE LIGASE"/>
    <property type="match status" value="1"/>
</dbReference>
<evidence type="ECO:0000256" key="4">
    <source>
        <dbReference type="ARBA" id="ARBA00022655"/>
    </source>
</evidence>
<dbReference type="Gene3D" id="3.30.1300.10">
    <property type="entry name" value="Pantoate-beta-alanine ligase, C-terminal domain"/>
    <property type="match status" value="1"/>
</dbReference>
<feature type="binding site" evidence="8">
    <location>
        <begin position="49"/>
        <end position="56"/>
    </location>
    <ligand>
        <name>ATP</name>
        <dbReference type="ChEBI" id="CHEBI:30616"/>
    </ligand>
</feature>
<feature type="binding site" evidence="8">
    <location>
        <position position="80"/>
    </location>
    <ligand>
        <name>beta-alanine</name>
        <dbReference type="ChEBI" id="CHEBI:57966"/>
    </ligand>
</feature>
<dbReference type="InterPro" id="IPR003721">
    <property type="entry name" value="Pantoate_ligase"/>
</dbReference>
<comment type="miscellaneous">
    <text evidence="8">The reaction proceeds by a bi uni uni bi ping pong mechanism.</text>
</comment>
<dbReference type="SUPFAM" id="SSF52374">
    <property type="entry name" value="Nucleotidylyl transferase"/>
    <property type="match status" value="1"/>
</dbReference>
<evidence type="ECO:0000256" key="2">
    <source>
        <dbReference type="ARBA" id="ARBA00009256"/>
    </source>
</evidence>
<evidence type="ECO:0000256" key="5">
    <source>
        <dbReference type="ARBA" id="ARBA00022741"/>
    </source>
</evidence>
<accession>H9UMW0</accession>
<protein>
    <recommendedName>
        <fullName evidence="8">Pantothenate synthetase</fullName>
        <shortName evidence="8">PS</shortName>
        <ecNumber evidence="8">6.3.2.1</ecNumber>
    </recommendedName>
    <alternativeName>
        <fullName evidence="8">Pantoate--beta-alanine ligase</fullName>
    </alternativeName>
    <alternativeName>
        <fullName evidence="8">Pantoate-activating enzyme</fullName>
    </alternativeName>
</protein>
<dbReference type="HAMAP" id="MF_00158">
    <property type="entry name" value="PanC"/>
    <property type="match status" value="1"/>
</dbReference>
<proteinExistence type="inferred from homology"/>
<comment type="catalytic activity">
    <reaction evidence="7 8">
        <text>(R)-pantoate + beta-alanine + ATP = (R)-pantothenate + AMP + diphosphate + H(+)</text>
        <dbReference type="Rhea" id="RHEA:10912"/>
        <dbReference type="ChEBI" id="CHEBI:15378"/>
        <dbReference type="ChEBI" id="CHEBI:15980"/>
        <dbReference type="ChEBI" id="CHEBI:29032"/>
        <dbReference type="ChEBI" id="CHEBI:30616"/>
        <dbReference type="ChEBI" id="CHEBI:33019"/>
        <dbReference type="ChEBI" id="CHEBI:57966"/>
        <dbReference type="ChEBI" id="CHEBI:456215"/>
        <dbReference type="EC" id="6.3.2.1"/>
    </reaction>
</comment>
<dbReference type="InterPro" id="IPR042176">
    <property type="entry name" value="Pantoate_ligase_C"/>
</dbReference>
<evidence type="ECO:0000313" key="10">
    <source>
        <dbReference type="Proteomes" id="UP000007383"/>
    </source>
</evidence>
<keyword evidence="3 8" id="KW-0436">Ligase</keyword>
<sequence length="295" mass="33039">MNNMRIQRIQGMREVMGERMQVITDPREWAGYCRRVTASGHSLGFVPTMGALHSGHAELLRQSLAENAVTALSIFVNPTQFNDTSDLEQYPRTLEADLALAEKLGVQAVFLPDASSMYPDDGDYRLDEQRLSRILEGAHRPGHFSGVLTIVMKLLLLTAPNRAYFGEKDYQQYVLIKRLAEAFFLRESLGTEIVLSPLVREESGLALSSRNQRLSDEGRRTAARLYQIIRRVTEPEEAAHRIAESGMTVEYLTDTDELSPGSPRRYAAVQLEGVRLIDNLPVAAKISGTEDCNEQ</sequence>
<feature type="active site" description="Proton donor" evidence="8">
    <location>
        <position position="56"/>
    </location>
</feature>
<dbReference type="PATRIC" id="fig|889378.3.peg.2802"/>
<keyword evidence="6 8" id="KW-0067">ATP-binding</keyword>
<gene>
    <name evidence="8" type="primary">panC</name>
    <name evidence="9" type="ordered locus">Spiaf_2829</name>
</gene>
<keyword evidence="5 8" id="KW-0547">Nucleotide-binding</keyword>
<dbReference type="GO" id="GO:0015940">
    <property type="term" value="P:pantothenate biosynthetic process"/>
    <property type="evidence" value="ECO:0007669"/>
    <property type="project" value="UniProtKB-UniRule"/>
</dbReference>
<dbReference type="AlphaFoldDB" id="H9UMW0"/>
<dbReference type="UniPathway" id="UPA00028">
    <property type="reaction ID" value="UER00005"/>
</dbReference>
<feature type="binding site" evidence="8">
    <location>
        <position position="80"/>
    </location>
    <ligand>
        <name>(R)-pantoate</name>
        <dbReference type="ChEBI" id="CHEBI:15980"/>
    </ligand>
</feature>
<dbReference type="EMBL" id="CP003282">
    <property type="protein sequence ID" value="AFG38853.1"/>
    <property type="molecule type" value="Genomic_DNA"/>
</dbReference>
<evidence type="ECO:0000256" key="7">
    <source>
        <dbReference type="ARBA" id="ARBA00048258"/>
    </source>
</evidence>
<dbReference type="GO" id="GO:0004592">
    <property type="term" value="F:pantoate-beta-alanine ligase activity"/>
    <property type="evidence" value="ECO:0007669"/>
    <property type="project" value="UniProtKB-UniRule"/>
</dbReference>
<keyword evidence="8" id="KW-0963">Cytoplasm</keyword>
<evidence type="ECO:0000313" key="9">
    <source>
        <dbReference type="EMBL" id="AFG38853.1"/>
    </source>
</evidence>
<reference evidence="10" key="1">
    <citation type="journal article" date="2013" name="Stand. Genomic Sci.">
        <title>Complete genome sequence of the halophilic bacterium Spirochaeta africana type strain (Z-7692(T)) from the alkaline Lake Magadi in the East African Rift.</title>
        <authorList>
            <person name="Liolos K."/>
            <person name="Abt B."/>
            <person name="Scheuner C."/>
            <person name="Teshima H."/>
            <person name="Held B."/>
            <person name="Lapidus A."/>
            <person name="Nolan M."/>
            <person name="Lucas S."/>
            <person name="Deshpande S."/>
            <person name="Cheng J.F."/>
            <person name="Tapia R."/>
            <person name="Goodwin L.A."/>
            <person name="Pitluck S."/>
            <person name="Pagani I."/>
            <person name="Ivanova N."/>
            <person name="Mavromatis K."/>
            <person name="Mikhailova N."/>
            <person name="Huntemann M."/>
            <person name="Pati A."/>
            <person name="Chen A."/>
            <person name="Palaniappan K."/>
            <person name="Land M."/>
            <person name="Rohde M."/>
            <person name="Tindall B.J."/>
            <person name="Detter J.C."/>
            <person name="Goker M."/>
            <person name="Bristow J."/>
            <person name="Eisen J.A."/>
            <person name="Markowitz V."/>
            <person name="Hugenholtz P."/>
            <person name="Woyke T."/>
            <person name="Klenk H.P."/>
            <person name="Kyrpides N.C."/>
        </authorList>
    </citation>
    <scope>NUCLEOTIDE SEQUENCE</scope>
    <source>
        <strain evidence="10">ATCC 700263 / DSM 8902 / Z-7692</strain>
    </source>
</reference>
<dbReference type="GO" id="GO:0005524">
    <property type="term" value="F:ATP binding"/>
    <property type="evidence" value="ECO:0007669"/>
    <property type="project" value="UniProtKB-KW"/>
</dbReference>
<comment type="subunit">
    <text evidence="8">Homodimer.</text>
</comment>